<name>A0A0V8IV52_9MICC</name>
<evidence type="ECO:0000313" key="1">
    <source>
        <dbReference type="EMBL" id="KSU78641.1"/>
    </source>
</evidence>
<keyword evidence="2" id="KW-1185">Reference proteome</keyword>
<protein>
    <submittedName>
        <fullName evidence="1">Uncharacterized protein</fullName>
    </submittedName>
</protein>
<accession>A0A0V8IV52</accession>
<gene>
    <name evidence="1" type="ORF">AS031_00870</name>
</gene>
<reference evidence="1 2" key="1">
    <citation type="journal article" date="2014" name="Arch. Microbiol.">
        <title>Arthrobacter enclensis sp. nov., isolated from sediment sample.</title>
        <authorList>
            <person name="Dastager S.G."/>
            <person name="Liu Q."/>
            <person name="Tang S.K."/>
            <person name="Krishnamurthi S."/>
            <person name="Lee J.C."/>
            <person name="Li W.J."/>
        </authorList>
    </citation>
    <scope>NUCLEOTIDE SEQUENCE [LARGE SCALE GENOMIC DNA]</scope>
    <source>
        <strain evidence="1 2">NIO-1008</strain>
    </source>
</reference>
<dbReference type="AlphaFoldDB" id="A0A0V8IV52"/>
<dbReference type="RefSeq" id="WP_058266268.1">
    <property type="nucleotide sequence ID" value="NZ_FMAZ01000001.1"/>
</dbReference>
<dbReference type="Proteomes" id="UP000053199">
    <property type="component" value="Unassembled WGS sequence"/>
</dbReference>
<dbReference type="OrthoDB" id="4965923at2"/>
<evidence type="ECO:0000313" key="2">
    <source>
        <dbReference type="Proteomes" id="UP000053199"/>
    </source>
</evidence>
<organism evidence="1 2">
    <name type="scientific">Pseudarthrobacter enclensis</name>
    <dbReference type="NCBI Taxonomy" id="993070"/>
    <lineage>
        <taxon>Bacteria</taxon>
        <taxon>Bacillati</taxon>
        <taxon>Actinomycetota</taxon>
        <taxon>Actinomycetes</taxon>
        <taxon>Micrococcales</taxon>
        <taxon>Micrococcaceae</taxon>
        <taxon>Pseudarthrobacter</taxon>
    </lineage>
</organism>
<comment type="caution">
    <text evidence="1">The sequence shown here is derived from an EMBL/GenBank/DDBJ whole genome shotgun (WGS) entry which is preliminary data.</text>
</comment>
<dbReference type="EMBL" id="LNQM01000001">
    <property type="protein sequence ID" value="KSU78641.1"/>
    <property type="molecule type" value="Genomic_DNA"/>
</dbReference>
<dbReference type="STRING" id="993070.AS031_00870"/>
<proteinExistence type="predicted"/>
<sequence length="74" mass="8300">MSRKPKAPVSISEEVALLELQLQALEIIEDILRSNDPAEAEARESLRQQVARSPGQPQRALLVHMLTIRRSNLS</sequence>